<organism evidence="2 3">
    <name type="scientific">Cellulosimicrobium funkei</name>
    <dbReference type="NCBI Taxonomy" id="264251"/>
    <lineage>
        <taxon>Bacteria</taxon>
        <taxon>Bacillati</taxon>
        <taxon>Actinomycetota</taxon>
        <taxon>Actinomycetes</taxon>
        <taxon>Micrococcales</taxon>
        <taxon>Promicromonosporaceae</taxon>
        <taxon>Cellulosimicrobium</taxon>
    </lineage>
</organism>
<comment type="caution">
    <text evidence="2">The sequence shown here is derived from an EMBL/GenBank/DDBJ whole genome shotgun (WGS) entry which is preliminary data.</text>
</comment>
<proteinExistence type="predicted"/>
<dbReference type="AlphaFoldDB" id="A0A0H2KS73"/>
<dbReference type="RefSeq" id="WP_047232918.1">
    <property type="nucleotide sequence ID" value="NZ_JNBQ01000011.1"/>
</dbReference>
<dbReference type="Proteomes" id="UP000035265">
    <property type="component" value="Unassembled WGS sequence"/>
</dbReference>
<protein>
    <recommendedName>
        <fullName evidence="4">ATP/GTP-binding protein</fullName>
    </recommendedName>
</protein>
<evidence type="ECO:0008006" key="4">
    <source>
        <dbReference type="Google" id="ProtNLM"/>
    </source>
</evidence>
<feature type="region of interest" description="Disordered" evidence="1">
    <location>
        <begin position="1"/>
        <end position="22"/>
    </location>
</feature>
<dbReference type="PATRIC" id="fig|264251.5.peg.2236"/>
<dbReference type="STRING" id="264251.FB00_10980"/>
<gene>
    <name evidence="2" type="ORF">FB00_10980</name>
</gene>
<keyword evidence="3" id="KW-1185">Reference proteome</keyword>
<reference evidence="2 3" key="1">
    <citation type="submission" date="2014-05" db="EMBL/GenBank/DDBJ databases">
        <title>Cellulosimicrobium funkei U11 genome.</title>
        <authorList>
            <person name="Hu C."/>
            <person name="Gong Y."/>
            <person name="Wan W."/>
            <person name="Jiang M."/>
        </authorList>
    </citation>
    <scope>NUCLEOTIDE SEQUENCE [LARGE SCALE GENOMIC DNA]</scope>
    <source>
        <strain evidence="2 3">U11</strain>
    </source>
</reference>
<evidence type="ECO:0000256" key="1">
    <source>
        <dbReference type="SAM" id="MobiDB-lite"/>
    </source>
</evidence>
<sequence length="101" mass="11430">MPSRRPSRKRPWGAEPAPLDLDRALGGARRESGADGEWQVRTVRGGSKTYLCPGCNQEIPPGTGHVVAWQEDSFFGAETALDHRRHWHTSCWQARGRRRPR</sequence>
<feature type="compositionally biased region" description="Basic residues" evidence="1">
    <location>
        <begin position="1"/>
        <end position="11"/>
    </location>
</feature>
<dbReference type="EMBL" id="JNBQ01000011">
    <property type="protein sequence ID" value="KLN34684.1"/>
    <property type="molecule type" value="Genomic_DNA"/>
</dbReference>
<evidence type="ECO:0000313" key="3">
    <source>
        <dbReference type="Proteomes" id="UP000035265"/>
    </source>
</evidence>
<evidence type="ECO:0000313" key="2">
    <source>
        <dbReference type="EMBL" id="KLN34684.1"/>
    </source>
</evidence>
<accession>A0A0H2KS73</accession>
<name>A0A0H2KS73_9MICO</name>